<keyword evidence="4 8" id="KW-0032">Aminotransferase</keyword>
<evidence type="ECO:0000313" key="9">
    <source>
        <dbReference type="Proteomes" id="UP000886887"/>
    </source>
</evidence>
<evidence type="ECO:0000313" key="8">
    <source>
        <dbReference type="EMBL" id="HIQ71841.1"/>
    </source>
</evidence>
<dbReference type="InterPro" id="IPR015422">
    <property type="entry name" value="PyrdxlP-dep_Trfase_small"/>
</dbReference>
<comment type="cofactor">
    <cofactor evidence="1">
        <name>pyridoxal 5'-phosphate</name>
        <dbReference type="ChEBI" id="CHEBI:597326"/>
    </cofactor>
</comment>
<name>A0A9D1CQF5_9FIRM</name>
<comment type="similarity">
    <text evidence="2">Belongs to the class-I pyridoxal-phosphate-dependent aminotransferase family.</text>
</comment>
<dbReference type="EMBL" id="DVFJ01000020">
    <property type="protein sequence ID" value="HIQ71841.1"/>
    <property type="molecule type" value="Genomic_DNA"/>
</dbReference>
<dbReference type="GO" id="GO:0030170">
    <property type="term" value="F:pyridoxal phosphate binding"/>
    <property type="evidence" value="ECO:0007669"/>
    <property type="project" value="InterPro"/>
</dbReference>
<accession>A0A9D1CQF5</accession>
<dbReference type="InterPro" id="IPR015421">
    <property type="entry name" value="PyrdxlP-dep_Trfase_major"/>
</dbReference>
<comment type="subunit">
    <text evidence="3">Homodimer.</text>
</comment>
<reference evidence="8" key="2">
    <citation type="journal article" date="2021" name="PeerJ">
        <title>Extensive microbial diversity within the chicken gut microbiome revealed by metagenomics and culture.</title>
        <authorList>
            <person name="Gilroy R."/>
            <person name="Ravi A."/>
            <person name="Getino M."/>
            <person name="Pursley I."/>
            <person name="Horton D.L."/>
            <person name="Alikhan N.F."/>
            <person name="Baker D."/>
            <person name="Gharbi K."/>
            <person name="Hall N."/>
            <person name="Watson M."/>
            <person name="Adriaenssens E.M."/>
            <person name="Foster-Nyarko E."/>
            <person name="Jarju S."/>
            <person name="Secka A."/>
            <person name="Antonio M."/>
            <person name="Oren A."/>
            <person name="Chaudhuri R.R."/>
            <person name="La Ragione R."/>
            <person name="Hildebrand F."/>
            <person name="Pallen M.J."/>
        </authorList>
    </citation>
    <scope>NUCLEOTIDE SEQUENCE</scope>
    <source>
        <strain evidence="8">ChiSxjej2B14-6234</strain>
    </source>
</reference>
<comment type="caution">
    <text evidence="8">The sequence shown here is derived from an EMBL/GenBank/DDBJ whole genome shotgun (WGS) entry which is preliminary data.</text>
</comment>
<dbReference type="GO" id="GO:1901605">
    <property type="term" value="P:alpha-amino acid metabolic process"/>
    <property type="evidence" value="ECO:0007669"/>
    <property type="project" value="TreeGrafter"/>
</dbReference>
<reference evidence="8" key="1">
    <citation type="submission" date="2020-10" db="EMBL/GenBank/DDBJ databases">
        <authorList>
            <person name="Gilroy R."/>
        </authorList>
    </citation>
    <scope>NUCLEOTIDE SEQUENCE</scope>
    <source>
        <strain evidence="8">ChiSxjej2B14-6234</strain>
    </source>
</reference>
<evidence type="ECO:0000256" key="1">
    <source>
        <dbReference type="ARBA" id="ARBA00001933"/>
    </source>
</evidence>
<dbReference type="AlphaFoldDB" id="A0A9D1CQF5"/>
<dbReference type="Gene3D" id="3.90.1150.10">
    <property type="entry name" value="Aspartate Aminotransferase, domain 1"/>
    <property type="match status" value="1"/>
</dbReference>
<proteinExistence type="inferred from homology"/>
<organism evidence="8 9">
    <name type="scientific">Candidatus Onthenecus intestinigallinarum</name>
    <dbReference type="NCBI Taxonomy" id="2840875"/>
    <lineage>
        <taxon>Bacteria</taxon>
        <taxon>Bacillati</taxon>
        <taxon>Bacillota</taxon>
        <taxon>Clostridia</taxon>
        <taxon>Eubacteriales</taxon>
        <taxon>Candidatus Onthenecus</taxon>
    </lineage>
</organism>
<keyword evidence="6" id="KW-0663">Pyridoxal phosphate</keyword>
<dbReference type="FunFam" id="3.40.640.10:FF:000053">
    <property type="entry name" value="Aminotransferase, class I"/>
    <property type="match status" value="1"/>
</dbReference>
<sequence>MASIESIRFAERFNGITGSAIREILKYMTRPNMISFGGGNPAASTLEEDVIADIARDVLLADGKRILQYGATDGYAPYKEAVAGWVKGLGIDCSAQDVLPVTGSTQGIDLLAKALINPGDVVLVESPTFLGTLQAFKLYQAKLVPVATDEGGIVLSDLERLVREHHPKMLYVIPTFQNPTGRTLAADRRKPIAEMAEKYGFVVMEDDPYRDLRYAGEALPSIKSYDKAGWVVHMASFSKLISPGLRIGAAIVQEPIRQKMIFGKQANDVHSSNLTQAIVAAYLERGLMGPHVESICKSYALQMNRMLEHLASFPDTRYTRPQGGLFIWAELPEGIDTLAMMPKAIDRGVAYVPGTHFYCEEGTHRNTLRLNFSNSTLEKIDEGMDILRSVVCEELKQR</sequence>
<dbReference type="PANTHER" id="PTHR42790">
    <property type="entry name" value="AMINOTRANSFERASE"/>
    <property type="match status" value="1"/>
</dbReference>
<feature type="domain" description="Aminotransferase class I/classII large" evidence="7">
    <location>
        <begin position="32"/>
        <end position="385"/>
    </location>
</feature>
<dbReference type="Gene3D" id="3.40.640.10">
    <property type="entry name" value="Type I PLP-dependent aspartate aminotransferase-like (Major domain)"/>
    <property type="match status" value="1"/>
</dbReference>
<dbReference type="PANTHER" id="PTHR42790:SF19">
    <property type="entry name" value="KYNURENINE_ALPHA-AMINOADIPATE AMINOTRANSFERASE, MITOCHONDRIAL"/>
    <property type="match status" value="1"/>
</dbReference>
<evidence type="ECO:0000256" key="5">
    <source>
        <dbReference type="ARBA" id="ARBA00022679"/>
    </source>
</evidence>
<dbReference type="CDD" id="cd00609">
    <property type="entry name" value="AAT_like"/>
    <property type="match status" value="1"/>
</dbReference>
<dbReference type="SUPFAM" id="SSF53383">
    <property type="entry name" value="PLP-dependent transferases"/>
    <property type="match status" value="1"/>
</dbReference>
<evidence type="ECO:0000256" key="2">
    <source>
        <dbReference type="ARBA" id="ARBA00007441"/>
    </source>
</evidence>
<dbReference type="InterPro" id="IPR004839">
    <property type="entry name" value="Aminotransferase_I/II_large"/>
</dbReference>
<gene>
    <name evidence="8" type="ORF">IAB73_06525</name>
</gene>
<evidence type="ECO:0000259" key="7">
    <source>
        <dbReference type="Pfam" id="PF00155"/>
    </source>
</evidence>
<dbReference type="Pfam" id="PF00155">
    <property type="entry name" value="Aminotran_1_2"/>
    <property type="match status" value="1"/>
</dbReference>
<dbReference type="GO" id="GO:0008483">
    <property type="term" value="F:transaminase activity"/>
    <property type="evidence" value="ECO:0007669"/>
    <property type="project" value="UniProtKB-KW"/>
</dbReference>
<keyword evidence="5" id="KW-0808">Transferase</keyword>
<dbReference type="InterPro" id="IPR015424">
    <property type="entry name" value="PyrdxlP-dep_Trfase"/>
</dbReference>
<evidence type="ECO:0000256" key="6">
    <source>
        <dbReference type="ARBA" id="ARBA00022898"/>
    </source>
</evidence>
<protein>
    <submittedName>
        <fullName evidence="8">PLP-dependent aminotransferase family protein</fullName>
    </submittedName>
</protein>
<dbReference type="InterPro" id="IPR050859">
    <property type="entry name" value="Class-I_PLP-dep_aminotransf"/>
</dbReference>
<evidence type="ECO:0000256" key="3">
    <source>
        <dbReference type="ARBA" id="ARBA00011738"/>
    </source>
</evidence>
<evidence type="ECO:0000256" key="4">
    <source>
        <dbReference type="ARBA" id="ARBA00022576"/>
    </source>
</evidence>
<dbReference type="Proteomes" id="UP000886887">
    <property type="component" value="Unassembled WGS sequence"/>
</dbReference>